<proteinExistence type="predicted"/>
<dbReference type="RefSeq" id="WP_311368927.1">
    <property type="nucleotide sequence ID" value="NZ_JAVRHX010000003.1"/>
</dbReference>
<dbReference type="SMART" id="SM00448">
    <property type="entry name" value="REC"/>
    <property type="match status" value="1"/>
</dbReference>
<dbReference type="EMBL" id="JAVRHX010000003">
    <property type="protein sequence ID" value="MDT0595411.1"/>
    <property type="molecule type" value="Genomic_DNA"/>
</dbReference>
<reference evidence="4 5" key="1">
    <citation type="submission" date="2023-09" db="EMBL/GenBank/DDBJ databases">
        <authorList>
            <person name="Rey-Velasco X."/>
        </authorList>
    </citation>
    <scope>NUCLEOTIDE SEQUENCE [LARGE SCALE GENOMIC DNA]</scope>
    <source>
        <strain evidence="4 5">P117</strain>
    </source>
</reference>
<protein>
    <submittedName>
        <fullName evidence="4">Response regulator</fullName>
    </submittedName>
</protein>
<keyword evidence="5" id="KW-1185">Reference proteome</keyword>
<evidence type="ECO:0000256" key="1">
    <source>
        <dbReference type="ARBA" id="ARBA00022553"/>
    </source>
</evidence>
<dbReference type="Gene3D" id="3.40.50.2300">
    <property type="match status" value="1"/>
</dbReference>
<feature type="domain" description="Response regulatory" evidence="3">
    <location>
        <begin position="10"/>
        <end position="132"/>
    </location>
</feature>
<evidence type="ECO:0000313" key="4">
    <source>
        <dbReference type="EMBL" id="MDT0595411.1"/>
    </source>
</evidence>
<sequence>MTDPKKKGDVVLVVEDDLISREIHSRLLTEIGFKNVVQAIDGMRALTVIKEQIAQDNKIILVLCDWNMPNMSGLQLLEIIRKDPTLKHIPFFLISSNRNKAHIVKAIKTGVTNYLVKPISESKLSDKLKKYL</sequence>
<evidence type="ECO:0000259" key="3">
    <source>
        <dbReference type="PROSITE" id="PS50110"/>
    </source>
</evidence>
<accession>A0ABU2ZS06</accession>
<name>A0ABU2ZS06_9ALTE</name>
<dbReference type="Pfam" id="PF00072">
    <property type="entry name" value="Response_reg"/>
    <property type="match status" value="1"/>
</dbReference>
<evidence type="ECO:0000256" key="2">
    <source>
        <dbReference type="PROSITE-ProRule" id="PRU00169"/>
    </source>
</evidence>
<dbReference type="Proteomes" id="UP001253545">
    <property type="component" value="Unassembled WGS sequence"/>
</dbReference>
<organism evidence="4 5">
    <name type="scientific">Glaciecola petra</name>
    <dbReference type="NCBI Taxonomy" id="3075602"/>
    <lineage>
        <taxon>Bacteria</taxon>
        <taxon>Pseudomonadati</taxon>
        <taxon>Pseudomonadota</taxon>
        <taxon>Gammaproteobacteria</taxon>
        <taxon>Alteromonadales</taxon>
        <taxon>Alteromonadaceae</taxon>
        <taxon>Glaciecola</taxon>
    </lineage>
</organism>
<dbReference type="PROSITE" id="PS50110">
    <property type="entry name" value="RESPONSE_REGULATORY"/>
    <property type="match status" value="1"/>
</dbReference>
<dbReference type="InterPro" id="IPR050595">
    <property type="entry name" value="Bact_response_regulator"/>
</dbReference>
<gene>
    <name evidence="4" type="ORF">RM552_11190</name>
</gene>
<dbReference type="PANTHER" id="PTHR44591">
    <property type="entry name" value="STRESS RESPONSE REGULATOR PROTEIN 1"/>
    <property type="match status" value="1"/>
</dbReference>
<feature type="modified residue" description="4-aspartylphosphate" evidence="2">
    <location>
        <position position="65"/>
    </location>
</feature>
<keyword evidence="1 2" id="KW-0597">Phosphoprotein</keyword>
<dbReference type="PANTHER" id="PTHR44591:SF3">
    <property type="entry name" value="RESPONSE REGULATORY DOMAIN-CONTAINING PROTEIN"/>
    <property type="match status" value="1"/>
</dbReference>
<dbReference type="SUPFAM" id="SSF52172">
    <property type="entry name" value="CheY-like"/>
    <property type="match status" value="1"/>
</dbReference>
<comment type="caution">
    <text evidence="4">The sequence shown here is derived from an EMBL/GenBank/DDBJ whole genome shotgun (WGS) entry which is preliminary data.</text>
</comment>
<dbReference type="InterPro" id="IPR001789">
    <property type="entry name" value="Sig_transdc_resp-reg_receiver"/>
</dbReference>
<evidence type="ECO:0000313" key="5">
    <source>
        <dbReference type="Proteomes" id="UP001253545"/>
    </source>
</evidence>
<dbReference type="InterPro" id="IPR011006">
    <property type="entry name" value="CheY-like_superfamily"/>
</dbReference>